<feature type="domain" description="Carrier" evidence="6">
    <location>
        <begin position="1015"/>
        <end position="1089"/>
    </location>
</feature>
<dbReference type="FunFam" id="3.40.50.980:FF:000002">
    <property type="entry name" value="Enterobactin synthetase component F"/>
    <property type="match status" value="1"/>
</dbReference>
<dbReference type="InterPro" id="IPR042099">
    <property type="entry name" value="ANL_N_sf"/>
</dbReference>
<dbReference type="Pfam" id="PF00550">
    <property type="entry name" value="PP-binding"/>
    <property type="match status" value="2"/>
</dbReference>
<dbReference type="FunFam" id="3.40.50.12780:FF:000012">
    <property type="entry name" value="Non-ribosomal peptide synthetase"/>
    <property type="match status" value="1"/>
</dbReference>
<evidence type="ECO:0000259" key="6">
    <source>
        <dbReference type="PROSITE" id="PS50075"/>
    </source>
</evidence>
<dbReference type="Pfam" id="PF13193">
    <property type="entry name" value="AMP-binding_C"/>
    <property type="match status" value="2"/>
</dbReference>
<dbReference type="InterPro" id="IPR020845">
    <property type="entry name" value="AMP-binding_CS"/>
</dbReference>
<dbReference type="CDD" id="cd05930">
    <property type="entry name" value="A_NRPS"/>
    <property type="match status" value="1"/>
</dbReference>
<dbReference type="InterPro" id="IPR025110">
    <property type="entry name" value="AMP-bd_C"/>
</dbReference>
<dbReference type="Gene3D" id="3.40.50.1820">
    <property type="entry name" value="alpha/beta hydrolase"/>
    <property type="match status" value="1"/>
</dbReference>
<dbReference type="InterPro" id="IPR010071">
    <property type="entry name" value="AA_adenyl_dom"/>
</dbReference>
<proteinExistence type="inferred from homology"/>
<dbReference type="Gene3D" id="3.30.559.10">
    <property type="entry name" value="Chloramphenicol acetyltransferase-like domain"/>
    <property type="match status" value="2"/>
</dbReference>
<dbReference type="SUPFAM" id="SSF52777">
    <property type="entry name" value="CoA-dependent acyltransferases"/>
    <property type="match status" value="4"/>
</dbReference>
<dbReference type="Gene3D" id="3.40.50.980">
    <property type="match status" value="2"/>
</dbReference>
<keyword evidence="8" id="KW-1185">Reference proteome</keyword>
<dbReference type="InterPro" id="IPR009081">
    <property type="entry name" value="PP-bd_ACP"/>
</dbReference>
<dbReference type="Gene3D" id="1.10.1200.10">
    <property type="entry name" value="ACP-like"/>
    <property type="match status" value="2"/>
</dbReference>
<keyword evidence="4" id="KW-0597">Phosphoprotein</keyword>
<dbReference type="OrthoDB" id="3671989at2"/>
<dbReference type="NCBIfam" id="NF003417">
    <property type="entry name" value="PRK04813.1"/>
    <property type="match status" value="2"/>
</dbReference>
<comment type="caution">
    <text evidence="7">The sequence shown here is derived from an EMBL/GenBank/DDBJ whole genome shotgun (WGS) entry which is preliminary data.</text>
</comment>
<comment type="cofactor">
    <cofactor evidence="1">
        <name>pantetheine 4'-phosphate</name>
        <dbReference type="ChEBI" id="CHEBI:47942"/>
    </cofactor>
</comment>
<evidence type="ECO:0000256" key="5">
    <source>
        <dbReference type="SAM" id="MobiDB-lite"/>
    </source>
</evidence>
<dbReference type="FunFam" id="2.30.38.10:FF:000001">
    <property type="entry name" value="Non-ribosomal peptide synthetase PvdI"/>
    <property type="match status" value="1"/>
</dbReference>
<dbReference type="SUPFAM" id="SSF47336">
    <property type="entry name" value="ACP-like"/>
    <property type="match status" value="2"/>
</dbReference>
<evidence type="ECO:0000256" key="3">
    <source>
        <dbReference type="ARBA" id="ARBA00022450"/>
    </source>
</evidence>
<feature type="compositionally biased region" description="Low complexity" evidence="5">
    <location>
        <begin position="27"/>
        <end position="41"/>
    </location>
</feature>
<dbReference type="FunFam" id="3.40.50.980:FF:000001">
    <property type="entry name" value="Non-ribosomal peptide synthetase"/>
    <property type="match status" value="2"/>
</dbReference>
<dbReference type="InterPro" id="IPR029058">
    <property type="entry name" value="AB_hydrolase_fold"/>
</dbReference>
<evidence type="ECO:0000256" key="1">
    <source>
        <dbReference type="ARBA" id="ARBA00001957"/>
    </source>
</evidence>
<dbReference type="Gene3D" id="3.40.50.12780">
    <property type="entry name" value="N-terminal domain of ligase-like"/>
    <property type="match status" value="1"/>
</dbReference>
<dbReference type="Pfam" id="PF00501">
    <property type="entry name" value="AMP-binding"/>
    <property type="match status" value="2"/>
</dbReference>
<feature type="region of interest" description="Disordered" evidence="5">
    <location>
        <begin position="27"/>
        <end position="49"/>
    </location>
</feature>
<dbReference type="GO" id="GO:0003824">
    <property type="term" value="F:catalytic activity"/>
    <property type="evidence" value="ECO:0007669"/>
    <property type="project" value="InterPro"/>
</dbReference>
<dbReference type="Pfam" id="PF00975">
    <property type="entry name" value="Thioesterase"/>
    <property type="match status" value="1"/>
</dbReference>
<name>A0A3M2LH56_9ACTN</name>
<dbReference type="FunFam" id="3.30.300.30:FF:000010">
    <property type="entry name" value="Enterobactin synthetase component F"/>
    <property type="match status" value="2"/>
</dbReference>
<accession>A0A3M2LH56</accession>
<evidence type="ECO:0000313" key="7">
    <source>
        <dbReference type="EMBL" id="RMI36794.1"/>
    </source>
</evidence>
<dbReference type="InterPro" id="IPR045851">
    <property type="entry name" value="AMP-bd_C_sf"/>
</dbReference>
<dbReference type="GO" id="GO:0031177">
    <property type="term" value="F:phosphopantetheine binding"/>
    <property type="evidence" value="ECO:0007669"/>
    <property type="project" value="InterPro"/>
</dbReference>
<dbReference type="PANTHER" id="PTHR45527:SF1">
    <property type="entry name" value="FATTY ACID SYNTHASE"/>
    <property type="match status" value="1"/>
</dbReference>
<evidence type="ECO:0000313" key="8">
    <source>
        <dbReference type="Proteomes" id="UP000282674"/>
    </source>
</evidence>
<dbReference type="Gene3D" id="3.30.559.30">
    <property type="entry name" value="Nonribosomal peptide synthetase, condensation domain"/>
    <property type="match status" value="2"/>
</dbReference>
<dbReference type="EMBL" id="RFFG01000125">
    <property type="protein sequence ID" value="RMI36794.1"/>
    <property type="molecule type" value="Genomic_DNA"/>
</dbReference>
<keyword evidence="3" id="KW-0596">Phosphopantetheine</keyword>
<sequence length="2432" mass="261270">MTVDDLAVLREELLRRRLAGLSGAAPAASGEADSLAPAEGAGPPPLSAQQRQQWFLNRLDPASTEYLIPVVLRLRGPLSAAALGTAWTRLLQRHEVLRARCALVDGEPVQIVEPLGTEVLVPEDLPGRTSAARAARAVEIATAEASAPFDLADGPPVRARLLRIDADDHLFCLVVHHIAFDGLSWPVLARDLAAFYRTVTEDAPPPAPLRVQYADYAAWQQARDGGADRRDLDFWREELTGLDPLDLPADRPRPAVRDWHGAAAPLTFPDGLAGRVRDAAREHRTTPFAVLVTAFHVLLSRYTGRADVAVGTPVSGRRRAELDDLVGHFVTSAVLRARWDGAPGFGELLDAARPRLAAALDHVSTPFERLADELVPDRDMSRTPLFQVVFALHDDGPPALDLPGVRSEAVELPWTTAKFDLTLQIQAVGDGYRGQIEYATALFDAATAERMAAHFVRLLDAALDRPDLPVADLPMLTSAETAALTAGPREPATGPPLPLHELVAGWAARTPLATAVTADGDHRTYAQLDAEANRIAHLLRRRGVRPGEPVGVCLDRGTRLVAALLGVLKAGAAYLPLDPVHPADRLAFMRADSGDCPVLTEARHAGRFGGPADDGLIVLDSSAARVDLAVSPDTPPPVAVHPDDPVYVIYTSGSTGRPKGVCLTHANVARLFAAAREHFDYGPDDVWTLFHSYAFDFSVWELWGALCHGGRVVVVDEDTARSPEDLLGLLAAERVTLLNQTPSAFRALTMAATPGRVRDLALRAVVFGGERLEPAALRPWAEAAGLDRPALVNMYGITETTVHVTHHRLTAADLADGARSPVGEPLADLSVVLLDGRGNPVPPGVPGEIHVGGAGLALGYPGRPGLTAERFVPDPWGPPGARLYRSGDLARRRPDGGLEFLGRVDHQVKIRGYRIEPEEIEEALKRLAGVRDALVRVREDAGHRELVAYVVPDERPGPSPQDLAAGLGRTLPPYMVPAAYVTLDRFPLTPSGKLDHRALPAPRREALRVADAYVEPRTDLERRLADVWGEVLDHDRIGVHDGFFDLGGDSIRAVVLVGAAREAGLDVSVRDVMANPTVARLAEAVADRAPLTGEDGTTAPFSLLDPADADALRGRPGVRDAYPLSKVQAGMLFEMLSGEDRNYHNVTTFTVRDDRPFSEDALRAAAAEVVARHDVLRTSIDLSAYSEPMQIVHDTGVMRVGSRDVTALDAQAQGRAVREYMAIERHTPFDLARPPLLRVFAHVCGPDRWRVSITECHAILEGWSYHSLLMELLRCYRAFRDGLDPEPYDRPAVRYADYVAAERRALADPADRAHWLGIAGDLPRLTLPQSWADPGPRAAHQVRVPYADLEDRLRAFASDANVSLKSVLLGAHLKVMSMTTHEEAFHSGLVCDTRPEAAGAERVYGMYLNTVPFPFERGHRTWRDLVQAVHRTEVGLWPHRRYPLSAIQADAGEGGRLIDVFFNYLDFHVVDTDLVDYEASVDDSPNEFPLSVITQAGSIVLVADGTVLGRDAGRRLGALYRSVLEAMAADFDGDARGAHLAEEERRALLGTWNATAADRDPTPMHRVFEQWAARVPDALAVTSAGLRMSYAELDAEANRVAWHLRALGVGPETVVGVLLDRGPLLLPWLLGIWKAGGAYVPLDASYPPDRLGFMLADSGARVLVTEAAHRDLLADVFDGPTVVADRAATADAVAARPATRPDDPADPDGLAYVIYTSGSTGRPKGVQIAHRGLGNYLWWAVEGYSGRGSGGAPLFSSIAFDMVVPNMYAPLMTGQPVHMIAPDVPPLELGRALADAGPFDFIKLTPGHLELLTHQLGADEAGRLAALLAVGADSFPGRTLNRWLDLAPGPVVLNEYGPTEISVANSTHDITGPETREVVPIGRPIPNTTMYVLDEAMTPVPVGVPGELYIGGAGLARGYAGRPGLTAERFVPDPFSVAPGARLYRTGDLACVLPDGELDFLGRLDHQIKIRGYRIEPGEVQAVLVAHPSVREALVVAHGDADRRRLVAYCVPSGDDPADPADLRAHCRDRLPDHMVPGVFVPLAEFPLNQNGKLDRKALPAPSAPGDPGTAADRRAPETPTERALAALWADLFDVADVAATDDFFALGGHSLLMLRVVSRARAAGFPMGTRDMLECRTVETLARRMDAASASGSSSGAAPEGGRLAWLSREGTGRPLFCVHPAGGSAHWYLPLAAPGALPGPVAAFEAAALGDRDPTPGLVDELAAGYTGELLAAAPSGPGTLLAWSSASTIAWSMAARLADRGVPVRLVLVDPQTDLAWNRLDGVDDPLVDRLADLFAARADLTELAGRSAGLDHELVGLLALAGITASPDTLDEVAPRVATWRLLTRSMERYAYAPLPGPVTVVLTDQTADGRHSVLRGRTPDAYLARWKALATGGLTVGRVPGDHDHALTHLGALRPLLHLDGDDGHLR</sequence>
<dbReference type="InterPro" id="IPR036736">
    <property type="entry name" value="ACP-like_sf"/>
</dbReference>
<dbReference type="SUPFAM" id="SSF53474">
    <property type="entry name" value="alpha/beta-Hydrolases"/>
    <property type="match status" value="1"/>
</dbReference>
<dbReference type="InterPro" id="IPR001242">
    <property type="entry name" value="Condensation_dom"/>
</dbReference>
<dbReference type="NCBIfam" id="TIGR01733">
    <property type="entry name" value="AA-adenyl-dom"/>
    <property type="match status" value="2"/>
</dbReference>
<evidence type="ECO:0000256" key="2">
    <source>
        <dbReference type="ARBA" id="ARBA00006432"/>
    </source>
</evidence>
<dbReference type="SMART" id="SM00823">
    <property type="entry name" value="PKS_PP"/>
    <property type="match status" value="2"/>
</dbReference>
<dbReference type="PROSITE" id="PS50075">
    <property type="entry name" value="CARRIER"/>
    <property type="match status" value="2"/>
</dbReference>
<gene>
    <name evidence="7" type="ORF">EBO15_37620</name>
</gene>
<reference evidence="7 8" key="1">
    <citation type="submission" date="2018-10" db="EMBL/GenBank/DDBJ databases">
        <title>Isolation from soil.</title>
        <authorList>
            <person name="Hu J."/>
        </authorList>
    </citation>
    <scope>NUCLEOTIDE SEQUENCE [LARGE SCALE GENOMIC DNA]</scope>
    <source>
        <strain evidence="7 8">NEAU-Ht49</strain>
    </source>
</reference>
<dbReference type="GO" id="GO:0008610">
    <property type="term" value="P:lipid biosynthetic process"/>
    <property type="evidence" value="ECO:0007669"/>
    <property type="project" value="UniProtKB-ARBA"/>
</dbReference>
<dbReference type="InterPro" id="IPR001031">
    <property type="entry name" value="Thioesterase"/>
</dbReference>
<feature type="domain" description="Carrier" evidence="6">
    <location>
        <begin position="2076"/>
        <end position="2150"/>
    </location>
</feature>
<dbReference type="RefSeq" id="WP_122199245.1">
    <property type="nucleotide sequence ID" value="NZ_JBHSKC010000019.1"/>
</dbReference>
<dbReference type="Gene3D" id="3.30.300.30">
    <property type="match status" value="2"/>
</dbReference>
<dbReference type="InterPro" id="IPR023213">
    <property type="entry name" value="CAT-like_dom_sf"/>
</dbReference>
<evidence type="ECO:0000256" key="4">
    <source>
        <dbReference type="ARBA" id="ARBA00022553"/>
    </source>
</evidence>
<dbReference type="PANTHER" id="PTHR45527">
    <property type="entry name" value="NONRIBOSOMAL PEPTIDE SYNTHETASE"/>
    <property type="match status" value="1"/>
</dbReference>
<dbReference type="InterPro" id="IPR000873">
    <property type="entry name" value="AMP-dep_synth/lig_dom"/>
</dbReference>
<dbReference type="CDD" id="cd17643">
    <property type="entry name" value="A_NRPS_Cytc1-like"/>
    <property type="match status" value="1"/>
</dbReference>
<protein>
    <submittedName>
        <fullName evidence="7">Amino acid adenylation domain-containing protein</fullName>
    </submittedName>
</protein>
<dbReference type="InterPro" id="IPR020806">
    <property type="entry name" value="PKS_PP-bd"/>
</dbReference>
<dbReference type="Proteomes" id="UP000282674">
    <property type="component" value="Unassembled WGS sequence"/>
</dbReference>
<dbReference type="PROSITE" id="PS00455">
    <property type="entry name" value="AMP_BINDING"/>
    <property type="match status" value="2"/>
</dbReference>
<dbReference type="GO" id="GO:0044550">
    <property type="term" value="P:secondary metabolite biosynthetic process"/>
    <property type="evidence" value="ECO:0007669"/>
    <property type="project" value="UniProtKB-ARBA"/>
</dbReference>
<feature type="region of interest" description="Disordered" evidence="5">
    <location>
        <begin position="2054"/>
        <end position="2079"/>
    </location>
</feature>
<comment type="similarity">
    <text evidence="2">Belongs to the ATP-dependent AMP-binding enzyme family.</text>
</comment>
<dbReference type="InterPro" id="IPR006162">
    <property type="entry name" value="Ppantetheine_attach_site"/>
</dbReference>
<dbReference type="GO" id="GO:0005737">
    <property type="term" value="C:cytoplasm"/>
    <property type="evidence" value="ECO:0007669"/>
    <property type="project" value="TreeGrafter"/>
</dbReference>
<dbReference type="SUPFAM" id="SSF56801">
    <property type="entry name" value="Acetyl-CoA synthetase-like"/>
    <property type="match status" value="2"/>
</dbReference>
<dbReference type="PROSITE" id="PS00012">
    <property type="entry name" value="PHOSPHOPANTETHEINE"/>
    <property type="match status" value="1"/>
</dbReference>
<dbReference type="FunFam" id="1.10.1200.10:FF:000005">
    <property type="entry name" value="Nonribosomal peptide synthetase 1"/>
    <property type="match status" value="1"/>
</dbReference>
<dbReference type="Gene3D" id="2.30.38.10">
    <property type="entry name" value="Luciferase, Domain 3"/>
    <property type="match status" value="1"/>
</dbReference>
<dbReference type="CDD" id="cd19531">
    <property type="entry name" value="LCL_NRPS-like"/>
    <property type="match status" value="1"/>
</dbReference>
<dbReference type="Pfam" id="PF00668">
    <property type="entry name" value="Condensation"/>
    <property type="match status" value="2"/>
</dbReference>
<dbReference type="GO" id="GO:0043041">
    <property type="term" value="P:amino acid activation for nonribosomal peptide biosynthetic process"/>
    <property type="evidence" value="ECO:0007669"/>
    <property type="project" value="TreeGrafter"/>
</dbReference>
<organism evidence="7 8">
    <name type="scientific">Actinomadura harenae</name>
    <dbReference type="NCBI Taxonomy" id="2483351"/>
    <lineage>
        <taxon>Bacteria</taxon>
        <taxon>Bacillati</taxon>
        <taxon>Actinomycetota</taxon>
        <taxon>Actinomycetes</taxon>
        <taxon>Streptosporangiales</taxon>
        <taxon>Thermomonosporaceae</taxon>
        <taxon>Actinomadura</taxon>
    </lineage>
</organism>